<dbReference type="PATRIC" id="fig|1008153.3.peg.4076"/>
<proteinExistence type="predicted"/>
<accession>A0A151A901</accession>
<gene>
    <name evidence="2" type="ORF">HAPAU_38220</name>
</gene>
<feature type="compositionally biased region" description="Basic and acidic residues" evidence="1">
    <location>
        <begin position="22"/>
        <end position="32"/>
    </location>
</feature>
<reference evidence="2 3" key="1">
    <citation type="submission" date="2016-02" db="EMBL/GenBank/DDBJ databases">
        <title>Genome sequence of Halalkalicoccus paucihalophilus DSM 24557.</title>
        <authorList>
            <person name="Poehlein A."/>
            <person name="Daniel R."/>
        </authorList>
    </citation>
    <scope>NUCLEOTIDE SEQUENCE [LARGE SCALE GENOMIC DNA]</scope>
    <source>
        <strain evidence="2 3">DSM 24557</strain>
    </source>
</reference>
<evidence type="ECO:0000256" key="1">
    <source>
        <dbReference type="SAM" id="MobiDB-lite"/>
    </source>
</evidence>
<dbReference type="Proteomes" id="UP000075321">
    <property type="component" value="Unassembled WGS sequence"/>
</dbReference>
<evidence type="ECO:0000313" key="3">
    <source>
        <dbReference type="Proteomes" id="UP000075321"/>
    </source>
</evidence>
<feature type="compositionally biased region" description="Basic and acidic residues" evidence="1">
    <location>
        <begin position="49"/>
        <end position="60"/>
    </location>
</feature>
<name>A0A151A901_9EURY</name>
<comment type="caution">
    <text evidence="2">The sequence shown here is derived from an EMBL/GenBank/DDBJ whole genome shotgun (WGS) entry which is preliminary data.</text>
</comment>
<keyword evidence="3" id="KW-1185">Reference proteome</keyword>
<sequence>MRQHRPPEAWVDEQFKWSRNRLREPLAEHDPVDGLMTDNSRDDTDDGDDSGKVDDTDKLI</sequence>
<evidence type="ECO:0000313" key="2">
    <source>
        <dbReference type="EMBL" id="KYH24178.1"/>
    </source>
</evidence>
<organism evidence="2 3">
    <name type="scientific">Halalkalicoccus paucihalophilus</name>
    <dbReference type="NCBI Taxonomy" id="1008153"/>
    <lineage>
        <taxon>Archaea</taxon>
        <taxon>Methanobacteriati</taxon>
        <taxon>Methanobacteriota</taxon>
        <taxon>Stenosarchaea group</taxon>
        <taxon>Halobacteria</taxon>
        <taxon>Halobacteriales</taxon>
        <taxon>Halococcaceae</taxon>
        <taxon>Halalkalicoccus</taxon>
    </lineage>
</organism>
<protein>
    <submittedName>
        <fullName evidence="2">Uncharacterized protein</fullName>
    </submittedName>
</protein>
<dbReference type="RefSeq" id="WP_245634231.1">
    <property type="nucleotide sequence ID" value="NZ_LTAZ01000016.1"/>
</dbReference>
<dbReference type="AlphaFoldDB" id="A0A151A901"/>
<feature type="region of interest" description="Disordered" evidence="1">
    <location>
        <begin position="22"/>
        <end position="60"/>
    </location>
</feature>
<dbReference type="EMBL" id="LTAZ01000016">
    <property type="protein sequence ID" value="KYH24178.1"/>
    <property type="molecule type" value="Genomic_DNA"/>
</dbReference>